<keyword evidence="7 13" id="KW-0812">Transmembrane</keyword>
<comment type="subcellular location">
    <subcellularLocation>
        <location evidence="1">Cell membrane</location>
        <topology evidence="1">Multi-pass membrane protein</topology>
    </subcellularLocation>
</comment>
<keyword evidence="9 13" id="KW-1133">Transmembrane helix</keyword>
<dbReference type="PANTHER" id="PTHR30561">
    <property type="entry name" value="SMR FAMILY PROTON-DEPENDENT DRUG EFFLUX TRANSPORTER SUGE"/>
    <property type="match status" value="1"/>
</dbReference>
<comment type="caution">
    <text evidence="15">The sequence shown here is derived from an EMBL/GenBank/DDBJ whole genome shotgun (WGS) entry which is preliminary data.</text>
</comment>
<dbReference type="EMBL" id="JAFNAA010000001">
    <property type="protein sequence ID" value="MBO1106789.1"/>
    <property type="molecule type" value="Genomic_DNA"/>
</dbReference>
<comment type="similarity">
    <text evidence="12">Belongs to the drug/metabolite transporter (DMT) superfamily. Small multidrug resistance (SMR) (TC 2.A.7.1) family.</text>
</comment>
<feature type="transmembrane region" description="Helical" evidence="13">
    <location>
        <begin position="250"/>
        <end position="273"/>
    </location>
</feature>
<keyword evidence="4" id="KW-0444">Lipid biosynthesis</keyword>
<evidence type="ECO:0000256" key="9">
    <source>
        <dbReference type="ARBA" id="ARBA00022989"/>
    </source>
</evidence>
<dbReference type="Gene3D" id="1.10.3730.20">
    <property type="match status" value="2"/>
</dbReference>
<protein>
    <submittedName>
        <fullName evidence="15">EamA family transporter</fullName>
    </submittedName>
</protein>
<feature type="transmembrane region" description="Helical" evidence="13">
    <location>
        <begin position="223"/>
        <end position="244"/>
    </location>
</feature>
<evidence type="ECO:0000313" key="15">
    <source>
        <dbReference type="EMBL" id="MBO1106789.1"/>
    </source>
</evidence>
<evidence type="ECO:0000256" key="4">
    <source>
        <dbReference type="ARBA" id="ARBA00022516"/>
    </source>
</evidence>
<keyword evidence="10" id="KW-0443">Lipid metabolism</keyword>
<dbReference type="SUPFAM" id="SSF103481">
    <property type="entry name" value="Multidrug resistance efflux transporter EmrE"/>
    <property type="match status" value="2"/>
</dbReference>
<dbReference type="GO" id="GO:0022857">
    <property type="term" value="F:transmembrane transporter activity"/>
    <property type="evidence" value="ECO:0007669"/>
    <property type="project" value="InterPro"/>
</dbReference>
<evidence type="ECO:0000256" key="8">
    <source>
        <dbReference type="ARBA" id="ARBA00022985"/>
    </source>
</evidence>
<feature type="transmembrane region" description="Helical" evidence="13">
    <location>
        <begin position="159"/>
        <end position="178"/>
    </location>
</feature>
<dbReference type="GO" id="GO:0009245">
    <property type="term" value="P:lipid A biosynthetic process"/>
    <property type="evidence" value="ECO:0007669"/>
    <property type="project" value="UniProtKB-KW"/>
</dbReference>
<feature type="transmembrane region" description="Helical" evidence="13">
    <location>
        <begin position="6"/>
        <end position="23"/>
    </location>
</feature>
<evidence type="ECO:0000256" key="11">
    <source>
        <dbReference type="ARBA" id="ARBA00023136"/>
    </source>
</evidence>
<gene>
    <name evidence="15" type="ORF">J2R62_00885</name>
</gene>
<dbReference type="InterPro" id="IPR000390">
    <property type="entry name" value="Small_drug/metabolite_transptr"/>
</dbReference>
<evidence type="ECO:0000256" key="6">
    <source>
        <dbReference type="ARBA" id="ARBA00022556"/>
    </source>
</evidence>
<keyword evidence="6" id="KW-0441">Lipid A biosynthesis</keyword>
<dbReference type="PANTHER" id="PTHR30561:SF1">
    <property type="entry name" value="MULTIDRUG TRANSPORTER EMRE"/>
    <property type="match status" value="1"/>
</dbReference>
<sequence>MTGSVFAAILLAAFLHALWNALAKRHPQGQTGVQWVALFSGLFALLPLPWVGLPHAAELPWLMLSLLMHTGYLLFLGKAYQLGDFGQIYPLARGSAPLLTLLAGAVLLGEWPPETAALGAVVLIGGILLMARASAVRAASPIAGPPQATAVQAPTISRVRLMATIGATALCTTGYSLADGMGARAGDMPIRYALWLFSLTALLTPFLLRRYAGVHWWRPGRRVLVRSAIGGALSLIAYGIVIWAMSQAPIGLVAALRESSVLFALLLSVVWLGEPLQRRRLLAGLTILAGILLLKLGT</sequence>
<evidence type="ECO:0000256" key="7">
    <source>
        <dbReference type="ARBA" id="ARBA00022692"/>
    </source>
</evidence>
<dbReference type="Proteomes" id="UP000664658">
    <property type="component" value="Unassembled WGS sequence"/>
</dbReference>
<dbReference type="RefSeq" id="WP_207541441.1">
    <property type="nucleotide sequence ID" value="NZ_JAFNAA010000001.1"/>
</dbReference>
<evidence type="ECO:0000256" key="10">
    <source>
        <dbReference type="ARBA" id="ARBA00023098"/>
    </source>
</evidence>
<feature type="transmembrane region" description="Helical" evidence="13">
    <location>
        <begin position="190"/>
        <end position="211"/>
    </location>
</feature>
<feature type="transmembrane region" description="Helical" evidence="13">
    <location>
        <begin position="59"/>
        <end position="76"/>
    </location>
</feature>
<dbReference type="GO" id="GO:0005886">
    <property type="term" value="C:plasma membrane"/>
    <property type="evidence" value="ECO:0007669"/>
    <property type="project" value="UniProtKB-SubCell"/>
</dbReference>
<dbReference type="InterPro" id="IPR037185">
    <property type="entry name" value="EmrE-like"/>
</dbReference>
<keyword evidence="8" id="KW-0448">Lipopolysaccharide biosynthesis</keyword>
<evidence type="ECO:0000256" key="13">
    <source>
        <dbReference type="SAM" id="Phobius"/>
    </source>
</evidence>
<evidence type="ECO:0000259" key="14">
    <source>
        <dbReference type="Pfam" id="PF00892"/>
    </source>
</evidence>
<proteinExistence type="inferred from homology"/>
<feature type="domain" description="EamA" evidence="14">
    <location>
        <begin position="8"/>
        <end position="131"/>
    </location>
</feature>
<keyword evidence="5" id="KW-0997">Cell inner membrane</keyword>
<keyword evidence="2" id="KW-0813">Transport</keyword>
<name>A0A8I1W6L6_PLESH</name>
<feature type="domain" description="EamA" evidence="14">
    <location>
        <begin position="190"/>
        <end position="294"/>
    </location>
</feature>
<feature type="transmembrane region" description="Helical" evidence="13">
    <location>
        <begin position="35"/>
        <end position="53"/>
    </location>
</feature>
<keyword evidence="11 13" id="KW-0472">Membrane</keyword>
<evidence type="ECO:0000313" key="16">
    <source>
        <dbReference type="Proteomes" id="UP000664658"/>
    </source>
</evidence>
<evidence type="ECO:0000256" key="5">
    <source>
        <dbReference type="ARBA" id="ARBA00022519"/>
    </source>
</evidence>
<dbReference type="Pfam" id="PF00892">
    <property type="entry name" value="EamA"/>
    <property type="match status" value="2"/>
</dbReference>
<accession>A0A8I1W6L6</accession>
<keyword evidence="3" id="KW-1003">Cell membrane</keyword>
<evidence type="ECO:0000256" key="2">
    <source>
        <dbReference type="ARBA" id="ARBA00022448"/>
    </source>
</evidence>
<feature type="transmembrane region" description="Helical" evidence="13">
    <location>
        <begin position="88"/>
        <end position="109"/>
    </location>
</feature>
<evidence type="ECO:0000256" key="12">
    <source>
        <dbReference type="ARBA" id="ARBA00038032"/>
    </source>
</evidence>
<evidence type="ECO:0000256" key="1">
    <source>
        <dbReference type="ARBA" id="ARBA00004651"/>
    </source>
</evidence>
<dbReference type="InterPro" id="IPR000620">
    <property type="entry name" value="EamA_dom"/>
</dbReference>
<feature type="transmembrane region" description="Helical" evidence="13">
    <location>
        <begin position="115"/>
        <end position="138"/>
    </location>
</feature>
<dbReference type="GO" id="GO:0009103">
    <property type="term" value="P:lipopolysaccharide biosynthetic process"/>
    <property type="evidence" value="ECO:0007669"/>
    <property type="project" value="UniProtKB-KW"/>
</dbReference>
<dbReference type="AlphaFoldDB" id="A0A8I1W6L6"/>
<evidence type="ECO:0000256" key="3">
    <source>
        <dbReference type="ARBA" id="ARBA00022475"/>
    </source>
</evidence>
<organism evidence="15 16">
    <name type="scientific">Plesiomonas shigelloides</name>
    <name type="common">Aeromonas shigelloides</name>
    <dbReference type="NCBI Taxonomy" id="703"/>
    <lineage>
        <taxon>Bacteria</taxon>
        <taxon>Pseudomonadati</taxon>
        <taxon>Pseudomonadota</taxon>
        <taxon>Gammaproteobacteria</taxon>
        <taxon>Enterobacterales</taxon>
        <taxon>Enterobacteriaceae</taxon>
        <taxon>Plesiomonas</taxon>
    </lineage>
</organism>
<reference evidence="15" key="1">
    <citation type="submission" date="2021-03" db="EMBL/GenBank/DDBJ databases">
        <title>Plesiomonas shigelloides zfcc0051, isolated from zebrafish feces.</title>
        <authorList>
            <person name="Vanderhoek Z."/>
            <person name="Gaulke C."/>
        </authorList>
    </citation>
    <scope>NUCLEOTIDE SEQUENCE</scope>
    <source>
        <strain evidence="15">Zfcc0051</strain>
    </source>
</reference>